<proteinExistence type="predicted"/>
<evidence type="ECO:0000313" key="4">
    <source>
        <dbReference type="Proteomes" id="UP000292307"/>
    </source>
</evidence>
<evidence type="ECO:0000256" key="1">
    <source>
        <dbReference type="SAM" id="MobiDB-lite"/>
    </source>
</evidence>
<accession>A0A411WXZ9</accession>
<organism evidence="2 5">
    <name type="scientific">Pseudoduganella albidiflava</name>
    <dbReference type="NCBI Taxonomy" id="321983"/>
    <lineage>
        <taxon>Bacteria</taxon>
        <taxon>Pseudomonadati</taxon>
        <taxon>Pseudomonadota</taxon>
        <taxon>Betaproteobacteria</taxon>
        <taxon>Burkholderiales</taxon>
        <taxon>Oxalobacteraceae</taxon>
        <taxon>Telluria group</taxon>
        <taxon>Pseudoduganella</taxon>
    </lineage>
</organism>
<keyword evidence="4" id="KW-1185">Reference proteome</keyword>
<dbReference type="RefSeq" id="WP_131145686.1">
    <property type="nucleotide sequence ID" value="NZ_BMWV01000003.1"/>
</dbReference>
<evidence type="ECO:0000313" key="5">
    <source>
        <dbReference type="Proteomes" id="UP000628442"/>
    </source>
</evidence>
<reference evidence="2" key="3">
    <citation type="submission" date="2022-12" db="EMBL/GenBank/DDBJ databases">
        <authorList>
            <person name="Sun Q."/>
            <person name="Kim S."/>
        </authorList>
    </citation>
    <scope>NUCLEOTIDE SEQUENCE</scope>
    <source>
        <strain evidence="2">KCTC 12343</strain>
    </source>
</reference>
<feature type="compositionally biased region" description="Basic and acidic residues" evidence="1">
    <location>
        <begin position="44"/>
        <end position="57"/>
    </location>
</feature>
<dbReference type="Proteomes" id="UP000628442">
    <property type="component" value="Unassembled WGS sequence"/>
</dbReference>
<evidence type="ECO:0000313" key="2">
    <source>
        <dbReference type="EMBL" id="GGY34698.1"/>
    </source>
</evidence>
<dbReference type="EMBL" id="CP036401">
    <property type="protein sequence ID" value="QBI01565.1"/>
    <property type="molecule type" value="Genomic_DNA"/>
</dbReference>
<dbReference type="OrthoDB" id="8759311at2"/>
<reference evidence="2" key="1">
    <citation type="journal article" date="2014" name="Int. J. Syst. Evol. Microbiol.">
        <title>Complete genome sequence of Corynebacterium casei LMG S-19264T (=DSM 44701T), isolated from a smear-ripened cheese.</title>
        <authorList>
            <consortium name="US DOE Joint Genome Institute (JGI-PGF)"/>
            <person name="Walter F."/>
            <person name="Albersmeier A."/>
            <person name="Kalinowski J."/>
            <person name="Ruckert C."/>
        </authorList>
    </citation>
    <scope>NUCLEOTIDE SEQUENCE</scope>
    <source>
        <strain evidence="2">KCTC 12343</strain>
    </source>
</reference>
<dbReference type="Proteomes" id="UP000292307">
    <property type="component" value="Chromosome"/>
</dbReference>
<dbReference type="AlphaFoldDB" id="A0A411WXZ9"/>
<protein>
    <submittedName>
        <fullName evidence="2">Uncharacterized protein</fullName>
    </submittedName>
</protein>
<reference evidence="3 4" key="2">
    <citation type="submission" date="2019-02" db="EMBL/GenBank/DDBJ databases">
        <title>Draft Genome Sequences of Six Type Strains of the Genus Massilia.</title>
        <authorList>
            <person name="Miess H."/>
            <person name="Frediansyhah A."/>
            <person name="Gross H."/>
        </authorList>
    </citation>
    <scope>NUCLEOTIDE SEQUENCE [LARGE SCALE GENOMIC DNA]</scope>
    <source>
        <strain evidence="3 4">DSM 17472</strain>
    </source>
</reference>
<name>A0A411WXZ9_9BURK</name>
<gene>
    <name evidence="3" type="ORF">EYF70_12415</name>
    <name evidence="2" type="ORF">GCM10007387_15830</name>
</gene>
<dbReference type="EMBL" id="BMWV01000003">
    <property type="protein sequence ID" value="GGY34698.1"/>
    <property type="molecule type" value="Genomic_DNA"/>
</dbReference>
<sequence>MPRGASPKREQEYQKLEKQFEKEGRYKGREEEVAARIVNKQRKQFGETEGAKAKDRAGASPDRSVPIANYEHLTVPQVKGALAELTAAQRRKVRTYEVKHKNRKGVLEALDRLH</sequence>
<feature type="region of interest" description="Disordered" evidence="1">
    <location>
        <begin position="41"/>
        <end position="65"/>
    </location>
</feature>
<evidence type="ECO:0000313" key="3">
    <source>
        <dbReference type="EMBL" id="QBI01565.1"/>
    </source>
</evidence>